<dbReference type="Proteomes" id="UP000886520">
    <property type="component" value="Chromosome 3"/>
</dbReference>
<gene>
    <name evidence="2" type="ORF">GOP47_0003056</name>
</gene>
<reference evidence="2" key="1">
    <citation type="submission" date="2021-01" db="EMBL/GenBank/DDBJ databases">
        <title>Adiantum capillus-veneris genome.</title>
        <authorList>
            <person name="Fang Y."/>
            <person name="Liao Q."/>
        </authorList>
    </citation>
    <scope>NUCLEOTIDE SEQUENCE</scope>
    <source>
        <strain evidence="2">H3</strain>
        <tissue evidence="2">Leaf</tissue>
    </source>
</reference>
<sequence length="124" mass="13662">MCQELGLTDLSRDLSNNAVTTRPSPGSKRLRMGLSSKRLKGAVKMEEKETGVDGVFGNNNSIMVKKERETNIDGDTEDGRKACVSDTNGGGEQFRDMKSYYRSRKPIDVNVKEVQNSNKSIGVC</sequence>
<feature type="region of interest" description="Disordered" evidence="1">
    <location>
        <begin position="66"/>
        <end position="97"/>
    </location>
</feature>
<name>A0A9D4VCZ4_ADICA</name>
<feature type="region of interest" description="Disordered" evidence="1">
    <location>
        <begin position="1"/>
        <end position="31"/>
    </location>
</feature>
<protein>
    <submittedName>
        <fullName evidence="2">Uncharacterized protein</fullName>
    </submittedName>
</protein>
<evidence type="ECO:0000313" key="2">
    <source>
        <dbReference type="EMBL" id="KAI5083313.1"/>
    </source>
</evidence>
<feature type="compositionally biased region" description="Polar residues" evidence="1">
    <location>
        <begin position="13"/>
        <end position="24"/>
    </location>
</feature>
<keyword evidence="3" id="KW-1185">Reference proteome</keyword>
<proteinExistence type="predicted"/>
<feature type="compositionally biased region" description="Basic and acidic residues" evidence="1">
    <location>
        <begin position="66"/>
        <end position="83"/>
    </location>
</feature>
<organism evidence="2 3">
    <name type="scientific">Adiantum capillus-veneris</name>
    <name type="common">Maidenhair fern</name>
    <dbReference type="NCBI Taxonomy" id="13818"/>
    <lineage>
        <taxon>Eukaryota</taxon>
        <taxon>Viridiplantae</taxon>
        <taxon>Streptophyta</taxon>
        <taxon>Embryophyta</taxon>
        <taxon>Tracheophyta</taxon>
        <taxon>Polypodiopsida</taxon>
        <taxon>Polypodiidae</taxon>
        <taxon>Polypodiales</taxon>
        <taxon>Pteridineae</taxon>
        <taxon>Pteridaceae</taxon>
        <taxon>Vittarioideae</taxon>
        <taxon>Adiantum</taxon>
    </lineage>
</organism>
<accession>A0A9D4VCZ4</accession>
<dbReference type="EMBL" id="JABFUD020000002">
    <property type="protein sequence ID" value="KAI5083313.1"/>
    <property type="molecule type" value="Genomic_DNA"/>
</dbReference>
<evidence type="ECO:0000256" key="1">
    <source>
        <dbReference type="SAM" id="MobiDB-lite"/>
    </source>
</evidence>
<dbReference type="AlphaFoldDB" id="A0A9D4VCZ4"/>
<evidence type="ECO:0000313" key="3">
    <source>
        <dbReference type="Proteomes" id="UP000886520"/>
    </source>
</evidence>
<comment type="caution">
    <text evidence="2">The sequence shown here is derived from an EMBL/GenBank/DDBJ whole genome shotgun (WGS) entry which is preliminary data.</text>
</comment>